<organism evidence="2 3">
    <name type="scientific">Plakobranchus ocellatus</name>
    <dbReference type="NCBI Taxonomy" id="259542"/>
    <lineage>
        <taxon>Eukaryota</taxon>
        <taxon>Metazoa</taxon>
        <taxon>Spiralia</taxon>
        <taxon>Lophotrochozoa</taxon>
        <taxon>Mollusca</taxon>
        <taxon>Gastropoda</taxon>
        <taxon>Heterobranchia</taxon>
        <taxon>Euthyneura</taxon>
        <taxon>Panpulmonata</taxon>
        <taxon>Sacoglossa</taxon>
        <taxon>Placobranchoidea</taxon>
        <taxon>Plakobranchidae</taxon>
        <taxon>Plakobranchus</taxon>
    </lineage>
</organism>
<dbReference type="Proteomes" id="UP000735302">
    <property type="component" value="Unassembled WGS sequence"/>
</dbReference>
<dbReference type="AlphaFoldDB" id="A0AAV3Y6Z3"/>
<sequence length="122" mass="13633">MVVMVFILNTPKHRCAIPGLVNDTFQVESPSHQLMLNMTVPHESSCKVYAPGNYTYDVDNRPVNATLESCDRWVYDTTIFTKTVASQFDLVCENETKRSHATMAFYGGFLVGVFVLGAVSDM</sequence>
<evidence type="ECO:0000256" key="1">
    <source>
        <dbReference type="SAM" id="Phobius"/>
    </source>
</evidence>
<evidence type="ECO:0000313" key="2">
    <source>
        <dbReference type="EMBL" id="GFN77871.1"/>
    </source>
</evidence>
<keyword evidence="1" id="KW-0812">Transmembrane</keyword>
<proteinExistence type="predicted"/>
<comment type="caution">
    <text evidence="2">The sequence shown here is derived from an EMBL/GenBank/DDBJ whole genome shotgun (WGS) entry which is preliminary data.</text>
</comment>
<dbReference type="EMBL" id="BLXT01000512">
    <property type="protein sequence ID" value="GFN77871.1"/>
    <property type="molecule type" value="Genomic_DNA"/>
</dbReference>
<accession>A0AAV3Y6Z3</accession>
<name>A0AAV3Y6Z3_9GAST</name>
<keyword evidence="1" id="KW-0472">Membrane</keyword>
<protein>
    <submittedName>
        <fullName evidence="2">Organic cation transporter protein-like</fullName>
    </submittedName>
</protein>
<gene>
    <name evidence="2" type="ORF">PoB_000437700</name>
</gene>
<evidence type="ECO:0000313" key="3">
    <source>
        <dbReference type="Proteomes" id="UP000735302"/>
    </source>
</evidence>
<keyword evidence="1" id="KW-1133">Transmembrane helix</keyword>
<keyword evidence="3" id="KW-1185">Reference proteome</keyword>
<reference evidence="2 3" key="1">
    <citation type="journal article" date="2021" name="Elife">
        <title>Chloroplast acquisition without the gene transfer in kleptoplastic sea slugs, Plakobranchus ocellatus.</title>
        <authorList>
            <person name="Maeda T."/>
            <person name="Takahashi S."/>
            <person name="Yoshida T."/>
            <person name="Shimamura S."/>
            <person name="Takaki Y."/>
            <person name="Nagai Y."/>
            <person name="Toyoda A."/>
            <person name="Suzuki Y."/>
            <person name="Arimoto A."/>
            <person name="Ishii H."/>
            <person name="Satoh N."/>
            <person name="Nishiyama T."/>
            <person name="Hasebe M."/>
            <person name="Maruyama T."/>
            <person name="Minagawa J."/>
            <person name="Obokata J."/>
            <person name="Shigenobu S."/>
        </authorList>
    </citation>
    <scope>NUCLEOTIDE SEQUENCE [LARGE SCALE GENOMIC DNA]</scope>
</reference>
<feature type="transmembrane region" description="Helical" evidence="1">
    <location>
        <begin position="103"/>
        <end position="120"/>
    </location>
</feature>